<keyword evidence="2" id="KW-1185">Reference proteome</keyword>
<reference evidence="1" key="1">
    <citation type="submission" date="2019-09" db="EMBL/GenBank/DDBJ databases">
        <authorList>
            <person name="Li J."/>
        </authorList>
    </citation>
    <scope>NUCLEOTIDE SEQUENCE [LARGE SCALE GENOMIC DNA]</scope>
    <source>
        <strain evidence="1">NRBC 14897</strain>
    </source>
</reference>
<evidence type="ECO:0000313" key="1">
    <source>
        <dbReference type="EMBL" id="KAA1380562.1"/>
    </source>
</evidence>
<sequence>MNYFLIVYNRSTGESDIRRTFTSTRRSEAMSARFELEDLHRGDANIEIVVLGADSEQGLMKTHSRYFRSAKDMIREAVS</sequence>
<gene>
    <name evidence="1" type="ORF">ESP62_005120</name>
</gene>
<dbReference type="EMBL" id="SDPP02000001">
    <property type="protein sequence ID" value="KAA1380562.1"/>
    <property type="molecule type" value="Genomic_DNA"/>
</dbReference>
<dbReference type="AlphaFoldDB" id="A0A641ASB3"/>
<dbReference type="RefSeq" id="WP_129181153.1">
    <property type="nucleotide sequence ID" value="NZ_JAGIOG010000001.1"/>
</dbReference>
<evidence type="ECO:0000313" key="2">
    <source>
        <dbReference type="Proteomes" id="UP001515100"/>
    </source>
</evidence>
<name>A0A641ASB3_9ACTN</name>
<dbReference type="OrthoDB" id="3390901at2"/>
<organism evidence="1 2">
    <name type="scientific">Aeromicrobium fastidiosum</name>
    <dbReference type="NCBI Taxonomy" id="52699"/>
    <lineage>
        <taxon>Bacteria</taxon>
        <taxon>Bacillati</taxon>
        <taxon>Actinomycetota</taxon>
        <taxon>Actinomycetes</taxon>
        <taxon>Propionibacteriales</taxon>
        <taxon>Nocardioidaceae</taxon>
        <taxon>Aeromicrobium</taxon>
    </lineage>
</organism>
<protein>
    <submittedName>
        <fullName evidence="1">Uncharacterized protein</fullName>
    </submittedName>
</protein>
<dbReference type="Proteomes" id="UP001515100">
    <property type="component" value="Unassembled WGS sequence"/>
</dbReference>
<accession>A0A641ASB3</accession>
<comment type="caution">
    <text evidence="1">The sequence shown here is derived from an EMBL/GenBank/DDBJ whole genome shotgun (WGS) entry which is preliminary data.</text>
</comment>
<proteinExistence type="predicted"/>